<protein>
    <submittedName>
        <fullName evidence="3">Coiled-coil domain-containing protein 66</fullName>
    </submittedName>
</protein>
<reference evidence="3" key="1">
    <citation type="journal article" date="2023" name="Front. Mar. Sci.">
        <title>A new Merluccius polli reference genome to investigate the effects of global change in West African waters.</title>
        <authorList>
            <person name="Mateo J.L."/>
            <person name="Blanco-Fernandez C."/>
            <person name="Garcia-Vazquez E."/>
            <person name="Machado-Schiaffino G."/>
        </authorList>
    </citation>
    <scope>NUCLEOTIDE SEQUENCE</scope>
    <source>
        <strain evidence="3">C29</strain>
        <tissue evidence="3">Fin</tissue>
    </source>
</reference>
<feature type="region of interest" description="Disordered" evidence="1">
    <location>
        <begin position="46"/>
        <end position="109"/>
    </location>
</feature>
<feature type="region of interest" description="Disordered" evidence="1">
    <location>
        <begin position="543"/>
        <end position="668"/>
    </location>
</feature>
<feature type="compositionally biased region" description="Basic and acidic residues" evidence="1">
    <location>
        <begin position="546"/>
        <end position="570"/>
    </location>
</feature>
<evidence type="ECO:0000313" key="4">
    <source>
        <dbReference type="Proteomes" id="UP001174136"/>
    </source>
</evidence>
<feature type="domain" description="CCDC66" evidence="2">
    <location>
        <begin position="502"/>
        <end position="578"/>
    </location>
</feature>
<dbReference type="GO" id="GO:0008017">
    <property type="term" value="F:microtubule binding"/>
    <property type="evidence" value="ECO:0007669"/>
    <property type="project" value="TreeGrafter"/>
</dbReference>
<feature type="compositionally biased region" description="Polar residues" evidence="1">
    <location>
        <begin position="478"/>
        <end position="497"/>
    </location>
</feature>
<dbReference type="GO" id="GO:0005874">
    <property type="term" value="C:microtubule"/>
    <property type="evidence" value="ECO:0007669"/>
    <property type="project" value="TreeGrafter"/>
</dbReference>
<dbReference type="InterPro" id="IPR040467">
    <property type="entry name" value="CCDC66_dom"/>
</dbReference>
<comment type="caution">
    <text evidence="3">The sequence shown here is derived from an EMBL/GenBank/DDBJ whole genome shotgun (WGS) entry which is preliminary data.</text>
</comment>
<gene>
    <name evidence="3" type="primary">CCDC66</name>
    <name evidence="3" type="ORF">N1851_010952</name>
</gene>
<feature type="compositionally biased region" description="Gly residues" evidence="1">
    <location>
        <begin position="614"/>
        <end position="626"/>
    </location>
</feature>
<dbReference type="EMBL" id="JAOPHQ010002002">
    <property type="protein sequence ID" value="KAK0148717.1"/>
    <property type="molecule type" value="Genomic_DNA"/>
</dbReference>
<name>A0AA47P6U4_MERPO</name>
<evidence type="ECO:0000256" key="1">
    <source>
        <dbReference type="SAM" id="MobiDB-lite"/>
    </source>
</evidence>
<sequence length="736" mass="78933">MVSNLSVESLSSASLRSTRSSLYSEEEEDRWRLRRDCFLLGCSLSGSSLSSCSPTPSEQLSTKGEGGEHGTTACWERTLAPGGGGASPTATSPSLQSERSNPLHDSTGNQSQWEECYGMIALRRGAPLLGRCVAAISSGDRGAAVLRRLRQHSSSLGYLIASGLHSSSLGYLIASGLYSSSLGYLTASGLYSSSLGYLTASGLHSSSLGYLTASGLHSSSLGYLTASGLHSSSLGYLITSGLYSSSLGYLIALGYLTASGLHSSSLGYLTASGLHSSSLGYLTASGLHSSSLGYLITSGLYSSLGYLIADGLLLQLENGKPRLVLLCHGEKSGVETAWITQQAEGPSPLVPRRSPLLHATEHRDITQRLKDTCQSHGSGQDQSCVSMYCKRSKLRPRVPSSNRRTKTPANGRTGRTDTVANGEAGLTNQEPAAGSPPLSPDHTHISLSPEVSLSPEEPSADHTHVSLSPEEPAEQHLASPSESSAPTYNHAPSSSPAPVSREGGEQLFLRSMTALLDPAEREERERRRSKQLEQLRAIEAQLAERLQQRESEEKKRREQEEEEEKRRMEKEQEELNTQQQVGLHGNRPQPIRELQGSHDHVVTKHHSDSANNGGPKGGQGARGAGGDLYQEVTRTERRDTPRGLPAVRPPGPSPPAPGPSSPPPQLDFIPYIRTADIVHLEPLDHTGTAPPLHPNTHSHQKEILQSLAALRQGLLQKQRELETGVKFLPPVTSHHR</sequence>
<proteinExistence type="predicted"/>
<dbReference type="GO" id="GO:0060271">
    <property type="term" value="P:cilium assembly"/>
    <property type="evidence" value="ECO:0007669"/>
    <property type="project" value="TreeGrafter"/>
</dbReference>
<evidence type="ECO:0000259" key="2">
    <source>
        <dbReference type="Pfam" id="PF15236"/>
    </source>
</evidence>
<keyword evidence="4" id="KW-1185">Reference proteome</keyword>
<accession>A0AA47P6U4</accession>
<feature type="compositionally biased region" description="Polar residues" evidence="1">
    <location>
        <begin position="399"/>
        <end position="410"/>
    </location>
</feature>
<dbReference type="AlphaFoldDB" id="A0AA47P6U4"/>
<organism evidence="3 4">
    <name type="scientific">Merluccius polli</name>
    <name type="common">Benguela hake</name>
    <name type="synonym">Merluccius cadenati</name>
    <dbReference type="NCBI Taxonomy" id="89951"/>
    <lineage>
        <taxon>Eukaryota</taxon>
        <taxon>Metazoa</taxon>
        <taxon>Chordata</taxon>
        <taxon>Craniata</taxon>
        <taxon>Vertebrata</taxon>
        <taxon>Euteleostomi</taxon>
        <taxon>Actinopterygii</taxon>
        <taxon>Neopterygii</taxon>
        <taxon>Teleostei</taxon>
        <taxon>Neoteleostei</taxon>
        <taxon>Acanthomorphata</taxon>
        <taxon>Zeiogadaria</taxon>
        <taxon>Gadariae</taxon>
        <taxon>Gadiformes</taxon>
        <taxon>Gadoidei</taxon>
        <taxon>Merlucciidae</taxon>
        <taxon>Merluccius</taxon>
    </lineage>
</organism>
<feature type="compositionally biased region" description="Pro residues" evidence="1">
    <location>
        <begin position="647"/>
        <end position="665"/>
    </location>
</feature>
<dbReference type="InterPro" id="IPR039183">
    <property type="entry name" value="CCD66"/>
</dbReference>
<dbReference type="Pfam" id="PF15236">
    <property type="entry name" value="CCDC66"/>
    <property type="match status" value="1"/>
</dbReference>
<dbReference type="CDD" id="cd12820">
    <property type="entry name" value="LbR_YadA-like"/>
    <property type="match status" value="1"/>
</dbReference>
<feature type="compositionally biased region" description="Polar residues" evidence="1">
    <location>
        <begin position="95"/>
        <end position="109"/>
    </location>
</feature>
<feature type="region of interest" description="Disordered" evidence="1">
    <location>
        <begin position="393"/>
        <end position="502"/>
    </location>
</feature>
<feature type="compositionally biased region" description="Low complexity" evidence="1">
    <location>
        <begin position="446"/>
        <end position="457"/>
    </location>
</feature>
<dbReference type="Proteomes" id="UP001174136">
    <property type="component" value="Unassembled WGS sequence"/>
</dbReference>
<evidence type="ECO:0000313" key="3">
    <source>
        <dbReference type="EMBL" id="KAK0148717.1"/>
    </source>
</evidence>
<dbReference type="PANTHER" id="PTHR22736:SF2">
    <property type="entry name" value="COILED-COIL DOMAIN-CONTAINING PROTEIN 66"/>
    <property type="match status" value="1"/>
</dbReference>
<feature type="compositionally biased region" description="Basic and acidic residues" evidence="1">
    <location>
        <begin position="595"/>
        <end position="608"/>
    </location>
</feature>
<dbReference type="PANTHER" id="PTHR22736">
    <property type="entry name" value="COILED-COIL DOMAIN-CONTAINING PROTEIN 66"/>
    <property type="match status" value="1"/>
</dbReference>
<dbReference type="GO" id="GO:0005929">
    <property type="term" value="C:cilium"/>
    <property type="evidence" value="ECO:0007669"/>
    <property type="project" value="TreeGrafter"/>
</dbReference>